<gene>
    <name evidence="2" type="ORF">MWN33_00125</name>
</gene>
<dbReference type="Proteomes" id="UP001202867">
    <property type="component" value="Unassembled WGS sequence"/>
</dbReference>
<dbReference type="RefSeq" id="WP_247198016.1">
    <property type="nucleotide sequence ID" value="NZ_JALKCG010000001.1"/>
</dbReference>
<feature type="region of interest" description="Disordered" evidence="1">
    <location>
        <begin position="1"/>
        <end position="88"/>
    </location>
</feature>
<sequence length="88" mass="9058">MIDDSGKPGTPEYTEREIDESVEDTFPASDPPALGGITGEVPPSDGGVPGGTQVMPPPSEDEIDEALEESFPASDPPSFTPVTGVKEG</sequence>
<reference evidence="3" key="2">
    <citation type="submission" date="2023-07" db="EMBL/GenBank/DDBJ databases">
        <title>Ancylobacter moscoviensis sp. nov., facultatively methylotrophic bacteria from activated sludge and the reclassification of Starkeya novella (Starkey 1934) Kelly et al. 2000 as Ancylobacter novellus comb. nov., Starkeya koreensis Im et al. 2006 as Ancylobacter koreensis comb.nov., Angulomicrobium tetraedrale Vasil'eva et al. 1986 as Ancylobacter tetraedralis comb. nov., Angulomicrobium amanitiforme Fritz et al. 2004 as Ancylobacter amanitiformis comb. nov. and Methylorhabdus multivorans Doronina et al. 1996 as Ancylobacter multivorans comb. nov. and emended description of the genus Ancylobacter.</title>
        <authorList>
            <person name="Doronina N."/>
            <person name="Chemodurova A."/>
            <person name="Grouzdev D."/>
            <person name="Koziaeva V."/>
            <person name="Shi W."/>
            <person name="Wu L."/>
            <person name="Kaparullina E."/>
        </authorList>
    </citation>
    <scope>NUCLEOTIDE SEQUENCE [LARGE SCALE GENOMIC DNA]</scope>
    <source>
        <strain evidence="3">Jip08</strain>
    </source>
</reference>
<reference evidence="2 3" key="1">
    <citation type="submission" date="2022-04" db="EMBL/GenBank/DDBJ databases">
        <authorList>
            <person name="Grouzdev D.S."/>
            <person name="Pantiukh K.S."/>
            <person name="Krutkina M.S."/>
        </authorList>
    </citation>
    <scope>NUCLEOTIDE SEQUENCE [LARGE SCALE GENOMIC DNA]</scope>
    <source>
        <strain evidence="2 3">Jip08</strain>
    </source>
</reference>
<evidence type="ECO:0000256" key="1">
    <source>
        <dbReference type="SAM" id="MobiDB-lite"/>
    </source>
</evidence>
<accession>A0ABT0DGM9</accession>
<feature type="compositionally biased region" description="Acidic residues" evidence="1">
    <location>
        <begin position="59"/>
        <end position="68"/>
    </location>
</feature>
<organism evidence="2 3">
    <name type="scientific">Ancylobacter koreensis</name>
    <dbReference type="NCBI Taxonomy" id="266121"/>
    <lineage>
        <taxon>Bacteria</taxon>
        <taxon>Pseudomonadati</taxon>
        <taxon>Pseudomonadota</taxon>
        <taxon>Alphaproteobacteria</taxon>
        <taxon>Hyphomicrobiales</taxon>
        <taxon>Xanthobacteraceae</taxon>
        <taxon>Ancylobacter</taxon>
    </lineage>
</organism>
<evidence type="ECO:0000313" key="3">
    <source>
        <dbReference type="Proteomes" id="UP001202867"/>
    </source>
</evidence>
<name>A0ABT0DGM9_9HYPH</name>
<comment type="caution">
    <text evidence="2">The sequence shown here is derived from an EMBL/GenBank/DDBJ whole genome shotgun (WGS) entry which is preliminary data.</text>
</comment>
<dbReference type="EMBL" id="JALKCG010000001">
    <property type="protein sequence ID" value="MCK0206435.1"/>
    <property type="molecule type" value="Genomic_DNA"/>
</dbReference>
<protein>
    <submittedName>
        <fullName evidence="2">Uncharacterized protein</fullName>
    </submittedName>
</protein>
<evidence type="ECO:0000313" key="2">
    <source>
        <dbReference type="EMBL" id="MCK0206435.1"/>
    </source>
</evidence>
<keyword evidence="3" id="KW-1185">Reference proteome</keyword>
<proteinExistence type="predicted"/>